<evidence type="ECO:0000313" key="3">
    <source>
        <dbReference type="Proteomes" id="UP000183223"/>
    </source>
</evidence>
<keyword evidence="3" id="KW-1185">Reference proteome</keyword>
<dbReference type="EMBL" id="FMWJ01000015">
    <property type="protein sequence ID" value="SCZ68937.1"/>
    <property type="molecule type" value="Genomic_DNA"/>
</dbReference>
<name>A0A1G5R4H7_PHOLU</name>
<organism evidence="2 3">
    <name type="scientific">Photorhabdus luminescens</name>
    <name type="common">Xenorhabdus luminescens</name>
    <dbReference type="NCBI Taxonomy" id="29488"/>
    <lineage>
        <taxon>Bacteria</taxon>
        <taxon>Pseudomonadati</taxon>
        <taxon>Pseudomonadota</taxon>
        <taxon>Gammaproteobacteria</taxon>
        <taxon>Enterobacterales</taxon>
        <taxon>Morganellaceae</taxon>
        <taxon>Photorhabdus</taxon>
    </lineage>
</organism>
<dbReference type="Proteomes" id="UP000183223">
    <property type="component" value="Unassembled WGS sequence"/>
</dbReference>
<dbReference type="AlphaFoldDB" id="A0A1G5R4H7"/>
<proteinExistence type="predicted"/>
<keyword evidence="1" id="KW-1133">Transmembrane helix</keyword>
<gene>
    <name evidence="2" type="ORF">SAMN02982990_03106</name>
</gene>
<dbReference type="GeneID" id="45656556"/>
<keyword evidence="1" id="KW-0472">Membrane</keyword>
<evidence type="ECO:0000256" key="1">
    <source>
        <dbReference type="SAM" id="Phobius"/>
    </source>
</evidence>
<feature type="transmembrane region" description="Helical" evidence="1">
    <location>
        <begin position="60"/>
        <end position="79"/>
    </location>
</feature>
<keyword evidence="1" id="KW-0812">Transmembrane</keyword>
<protein>
    <submittedName>
        <fullName evidence="2">Uncharacterized protein</fullName>
    </submittedName>
</protein>
<dbReference type="OrthoDB" id="6466379at2"/>
<evidence type="ECO:0000313" key="2">
    <source>
        <dbReference type="EMBL" id="SCZ68937.1"/>
    </source>
</evidence>
<accession>A0A1G5R4H7</accession>
<dbReference type="RefSeq" id="WP_049583596.1">
    <property type="nucleotide sequence ID" value="NZ_CAWQXX010000033.1"/>
</dbReference>
<sequence length="99" mass="11382">MNNKRGIIFRLKQFIYLVLGWGMIFSVCCMISIPLTYLIIFFKEGYFLLDIQPAINGLKFSIKVGGSGGAIFGFFIYLFSLMQEFCKKISSLNKNKEEK</sequence>
<feature type="transmembrane region" description="Helical" evidence="1">
    <location>
        <begin position="14"/>
        <end position="40"/>
    </location>
</feature>
<reference evidence="3" key="1">
    <citation type="submission" date="2016-10" db="EMBL/GenBank/DDBJ databases">
        <authorList>
            <person name="Varghese N."/>
            <person name="Submissions S."/>
        </authorList>
    </citation>
    <scope>NUCLEOTIDE SEQUENCE [LARGE SCALE GENOMIC DNA]</scope>
    <source>
        <strain evidence="3">ATCC 29999</strain>
    </source>
</reference>